<dbReference type="PANTHER" id="PTHR43669">
    <property type="entry name" value="5-KETO-D-GLUCONATE 5-REDUCTASE"/>
    <property type="match status" value="1"/>
</dbReference>
<evidence type="ECO:0000256" key="2">
    <source>
        <dbReference type="ARBA" id="ARBA00023002"/>
    </source>
</evidence>
<gene>
    <name evidence="3" type="ORF">S12H4_31561</name>
</gene>
<dbReference type="EMBL" id="BARW01018437">
    <property type="protein sequence ID" value="GAI98943.1"/>
    <property type="molecule type" value="Genomic_DNA"/>
</dbReference>
<dbReference type="InterPro" id="IPR036291">
    <property type="entry name" value="NAD(P)-bd_dom_sf"/>
</dbReference>
<evidence type="ECO:0000313" key="3">
    <source>
        <dbReference type="EMBL" id="GAI98943.1"/>
    </source>
</evidence>
<proteinExistence type="inferred from homology"/>
<sequence length="219" mass="25002">FASFYEELGHFNGVIANAGASWRASAHEVPIEKFEMVINTNILGVFYTFRTAYPYFQKDDKNNKARFVITGSAVYPSVMGGFSSYTASKYGVVGLQRELATEYKKENILVNMILPIKVDTKLLRGRKAGDGNKSPGVLNPEDLIDYYLFTLSDQANKVNDELIYPSNFEAMKMIIKETPEERKQDWDKFKVFLNEKSPNLHNNIKKLGKLGEFIFNRLK</sequence>
<keyword evidence="2" id="KW-0560">Oxidoreductase</keyword>
<comment type="caution">
    <text evidence="3">The sequence shown here is derived from an EMBL/GenBank/DDBJ whole genome shotgun (WGS) entry which is preliminary data.</text>
</comment>
<dbReference type="Gene3D" id="3.40.50.720">
    <property type="entry name" value="NAD(P)-binding Rossmann-like Domain"/>
    <property type="match status" value="1"/>
</dbReference>
<dbReference type="SUPFAM" id="SSF51735">
    <property type="entry name" value="NAD(P)-binding Rossmann-fold domains"/>
    <property type="match status" value="1"/>
</dbReference>
<dbReference type="Pfam" id="PF00106">
    <property type="entry name" value="adh_short"/>
    <property type="match status" value="1"/>
</dbReference>
<evidence type="ECO:0000256" key="1">
    <source>
        <dbReference type="ARBA" id="ARBA00006484"/>
    </source>
</evidence>
<dbReference type="PANTHER" id="PTHR43669:SF3">
    <property type="entry name" value="ALCOHOL DEHYDROGENASE, PUTATIVE (AFU_ORTHOLOGUE AFUA_3G03445)-RELATED"/>
    <property type="match status" value="1"/>
</dbReference>
<protein>
    <submittedName>
        <fullName evidence="3">Uncharacterized protein</fullName>
    </submittedName>
</protein>
<accession>X1T181</accession>
<comment type="similarity">
    <text evidence="1">Belongs to the short-chain dehydrogenases/reductases (SDR) family.</text>
</comment>
<dbReference type="GO" id="GO:0016491">
    <property type="term" value="F:oxidoreductase activity"/>
    <property type="evidence" value="ECO:0007669"/>
    <property type="project" value="UniProtKB-KW"/>
</dbReference>
<dbReference type="CDD" id="cd05233">
    <property type="entry name" value="SDR_c"/>
    <property type="match status" value="1"/>
</dbReference>
<organism evidence="3">
    <name type="scientific">marine sediment metagenome</name>
    <dbReference type="NCBI Taxonomy" id="412755"/>
    <lineage>
        <taxon>unclassified sequences</taxon>
        <taxon>metagenomes</taxon>
        <taxon>ecological metagenomes</taxon>
    </lineage>
</organism>
<feature type="non-terminal residue" evidence="3">
    <location>
        <position position="1"/>
    </location>
</feature>
<dbReference type="InterPro" id="IPR002347">
    <property type="entry name" value="SDR_fam"/>
</dbReference>
<dbReference type="PROSITE" id="PS00061">
    <property type="entry name" value="ADH_SHORT"/>
    <property type="match status" value="1"/>
</dbReference>
<dbReference type="InterPro" id="IPR020904">
    <property type="entry name" value="Sc_DH/Rdtase_CS"/>
</dbReference>
<reference evidence="3" key="1">
    <citation type="journal article" date="2014" name="Front. Microbiol.">
        <title>High frequency of phylogenetically diverse reductive dehalogenase-homologous genes in deep subseafloor sedimentary metagenomes.</title>
        <authorList>
            <person name="Kawai M."/>
            <person name="Futagami T."/>
            <person name="Toyoda A."/>
            <person name="Takaki Y."/>
            <person name="Nishi S."/>
            <person name="Hori S."/>
            <person name="Arai W."/>
            <person name="Tsubouchi T."/>
            <person name="Morono Y."/>
            <person name="Uchiyama I."/>
            <person name="Ito T."/>
            <person name="Fujiyama A."/>
            <person name="Inagaki F."/>
            <person name="Takami H."/>
        </authorList>
    </citation>
    <scope>NUCLEOTIDE SEQUENCE</scope>
    <source>
        <strain evidence="3">Expedition CK06-06</strain>
    </source>
</reference>
<dbReference type="AlphaFoldDB" id="X1T181"/>
<name>X1T181_9ZZZZ</name>